<dbReference type="RefSeq" id="WP_189770055.1">
    <property type="nucleotide sequence ID" value="NZ_BNCK01000004.1"/>
</dbReference>
<dbReference type="EMBL" id="BNCK01000004">
    <property type="protein sequence ID" value="GHF92432.1"/>
    <property type="molecule type" value="Genomic_DNA"/>
</dbReference>
<reference evidence="1" key="2">
    <citation type="submission" date="2020-09" db="EMBL/GenBank/DDBJ databases">
        <authorList>
            <person name="Sun Q."/>
            <person name="Kim S."/>
        </authorList>
    </citation>
    <scope>NUCLEOTIDE SEQUENCE</scope>
    <source>
        <strain evidence="1">KCTC 42731</strain>
    </source>
</reference>
<dbReference type="AlphaFoldDB" id="A0A919BHY2"/>
<dbReference type="Pfam" id="PF11207">
    <property type="entry name" value="DUF2989"/>
    <property type="match status" value="1"/>
</dbReference>
<evidence type="ECO:0008006" key="3">
    <source>
        <dbReference type="Google" id="ProtNLM"/>
    </source>
</evidence>
<sequence length="268" mass="30998">MNTRIIAVVITFFTVSACNKGPNFSQLCKDHPEICAEFSEDSWCKKERIAVGAANLENKLAPNEDITLFNQLIAYEKYEKCISHAAKIEHIKLKEKKTRRIDNMMKARARLEELSELSKNSNHPRLTYYHWTRHLDEDALNRFLALEGTKELETSESQFELATYYIKVDPDKTLQLLFHSLELSKEGDKINLDIFKSLSSIFSKKRQQQQAYIWLKVLSLYEPEDPALSPNTLTNFQATHELDYEFLDKVANATVEKINAGSFKPPKF</sequence>
<accession>A0A919BHY2</accession>
<dbReference type="InterPro" id="IPR021372">
    <property type="entry name" value="DUF2989"/>
</dbReference>
<organism evidence="1 2">
    <name type="scientific">Thalassotalea marina</name>
    <dbReference type="NCBI Taxonomy" id="1673741"/>
    <lineage>
        <taxon>Bacteria</taxon>
        <taxon>Pseudomonadati</taxon>
        <taxon>Pseudomonadota</taxon>
        <taxon>Gammaproteobacteria</taxon>
        <taxon>Alteromonadales</taxon>
        <taxon>Colwelliaceae</taxon>
        <taxon>Thalassotalea</taxon>
    </lineage>
</organism>
<dbReference type="Proteomes" id="UP000623842">
    <property type="component" value="Unassembled WGS sequence"/>
</dbReference>
<evidence type="ECO:0000313" key="2">
    <source>
        <dbReference type="Proteomes" id="UP000623842"/>
    </source>
</evidence>
<comment type="caution">
    <text evidence="1">The sequence shown here is derived from an EMBL/GenBank/DDBJ whole genome shotgun (WGS) entry which is preliminary data.</text>
</comment>
<protein>
    <recommendedName>
        <fullName evidence="3">DUF2989 domain-containing protein</fullName>
    </recommendedName>
</protein>
<name>A0A919BHY2_9GAMM</name>
<proteinExistence type="predicted"/>
<reference evidence="1" key="1">
    <citation type="journal article" date="2014" name="Int. J. Syst. Evol. Microbiol.">
        <title>Complete genome sequence of Corynebacterium casei LMG S-19264T (=DSM 44701T), isolated from a smear-ripened cheese.</title>
        <authorList>
            <consortium name="US DOE Joint Genome Institute (JGI-PGF)"/>
            <person name="Walter F."/>
            <person name="Albersmeier A."/>
            <person name="Kalinowski J."/>
            <person name="Ruckert C."/>
        </authorList>
    </citation>
    <scope>NUCLEOTIDE SEQUENCE</scope>
    <source>
        <strain evidence="1">KCTC 42731</strain>
    </source>
</reference>
<keyword evidence="2" id="KW-1185">Reference proteome</keyword>
<evidence type="ECO:0000313" key="1">
    <source>
        <dbReference type="EMBL" id="GHF92432.1"/>
    </source>
</evidence>
<dbReference type="PROSITE" id="PS51257">
    <property type="entry name" value="PROKAR_LIPOPROTEIN"/>
    <property type="match status" value="1"/>
</dbReference>
<gene>
    <name evidence="1" type="ORF">GCM10017161_20690</name>
</gene>